<comment type="caution">
    <text evidence="5">The sequence shown here is derived from an EMBL/GenBank/DDBJ whole genome shotgun (WGS) entry which is preliminary data.</text>
</comment>
<keyword evidence="2" id="KW-0378">Hydrolase</keyword>
<evidence type="ECO:0000313" key="5">
    <source>
        <dbReference type="EMBL" id="MCX2722270.1"/>
    </source>
</evidence>
<name>A0ABT3QZL6_9HYPH</name>
<dbReference type="PANTHER" id="PTHR43087:SF1">
    <property type="entry name" value="LAO_AO TRANSPORT SYSTEM ATPASE"/>
    <property type="match status" value="1"/>
</dbReference>
<dbReference type="InterPro" id="IPR027417">
    <property type="entry name" value="P-loop_NTPase"/>
</dbReference>
<keyword evidence="4" id="KW-0143">Chaperone</keyword>
<dbReference type="SUPFAM" id="SSF52540">
    <property type="entry name" value="P-loop containing nucleoside triphosphate hydrolases"/>
    <property type="match status" value="1"/>
</dbReference>
<evidence type="ECO:0000256" key="1">
    <source>
        <dbReference type="ARBA" id="ARBA00022741"/>
    </source>
</evidence>
<dbReference type="Proteomes" id="UP001300261">
    <property type="component" value="Unassembled WGS sequence"/>
</dbReference>
<dbReference type="Pfam" id="PF03308">
    <property type="entry name" value="MeaB"/>
    <property type="match status" value="1"/>
</dbReference>
<gene>
    <name evidence="5" type="ORF">ON753_07590</name>
</gene>
<accession>A0ABT3QZL6</accession>
<keyword evidence="6" id="KW-1185">Reference proteome</keyword>
<dbReference type="Gene3D" id="3.40.50.300">
    <property type="entry name" value="P-loop containing nucleotide triphosphate hydrolases"/>
    <property type="match status" value="1"/>
</dbReference>
<organism evidence="5 6">
    <name type="scientific">Roseibium salinum</name>
    <dbReference type="NCBI Taxonomy" id="1604349"/>
    <lineage>
        <taxon>Bacteria</taxon>
        <taxon>Pseudomonadati</taxon>
        <taxon>Pseudomonadota</taxon>
        <taxon>Alphaproteobacteria</taxon>
        <taxon>Hyphomicrobiales</taxon>
        <taxon>Stappiaceae</taxon>
        <taxon>Roseibium</taxon>
    </lineage>
</organism>
<sequence>MSGQLPSLEELRAGGKRPLARLLSRLETHRSDGETAAFLDRICGEPLGQVVGLTGPPGVGKSSLTDALIRAYRDEGRRVAVLAIDPSSAISGGALLGDRTRLKTDPSDEQVFVRSMAARDRLGGLSDHAVAAIAVLRCVCDRVIVETVGIGQSEGDLKQAADTVVLCIQPGSGDSLQFMKAGIMELPDVVAVTKADMGALARRAASDVKGALSLSKGDDRSWQVPVCEVSAHAKEGIGELVAHMTRHHVHLSETGALISRRRQQHKAWFCDMVRTEFGQTGLSLATRAPATWLERAQEAPFASFAAFSREISNRLGM</sequence>
<evidence type="ECO:0000256" key="3">
    <source>
        <dbReference type="ARBA" id="ARBA00023134"/>
    </source>
</evidence>
<protein>
    <submittedName>
        <fullName evidence="5">Methylmalonyl Co-A mutase-associated GTPase MeaB</fullName>
    </submittedName>
</protein>
<keyword evidence="1" id="KW-0547">Nucleotide-binding</keyword>
<keyword evidence="3" id="KW-0342">GTP-binding</keyword>
<dbReference type="RefSeq" id="WP_265961963.1">
    <property type="nucleotide sequence ID" value="NZ_JAPEVI010000003.1"/>
</dbReference>
<evidence type="ECO:0000313" key="6">
    <source>
        <dbReference type="Proteomes" id="UP001300261"/>
    </source>
</evidence>
<dbReference type="PANTHER" id="PTHR43087">
    <property type="entry name" value="LYSINE/ARGININE/ORNITHINE TRANSPORT SYSTEM KINASE"/>
    <property type="match status" value="1"/>
</dbReference>
<dbReference type="InterPro" id="IPR052040">
    <property type="entry name" value="GTPase/Isobutyryl-CoA_mutase"/>
</dbReference>
<dbReference type="EMBL" id="JAPEVI010000003">
    <property type="protein sequence ID" value="MCX2722270.1"/>
    <property type="molecule type" value="Genomic_DNA"/>
</dbReference>
<evidence type="ECO:0000256" key="4">
    <source>
        <dbReference type="ARBA" id="ARBA00023186"/>
    </source>
</evidence>
<reference evidence="5 6" key="1">
    <citation type="journal article" date="2016" name="Int. J. Syst. Evol. Microbiol.">
        <title>Labrenzia salina sp. nov., isolated from the rhizosphere of the halophyte Arthrocnemum macrostachyum.</title>
        <authorList>
            <person name="Camacho M."/>
            <person name="Redondo-Gomez S."/>
            <person name="Rodriguez-Llorente I."/>
            <person name="Rohde M."/>
            <person name="Sproer C."/>
            <person name="Schumann P."/>
            <person name="Klenk H.P."/>
            <person name="Montero-Calasanz M.D.C."/>
        </authorList>
    </citation>
    <scope>NUCLEOTIDE SEQUENCE [LARGE SCALE GENOMIC DNA]</scope>
    <source>
        <strain evidence="5 6">DSM 29163</strain>
    </source>
</reference>
<proteinExistence type="predicted"/>
<evidence type="ECO:0000256" key="2">
    <source>
        <dbReference type="ARBA" id="ARBA00022801"/>
    </source>
</evidence>